<reference evidence="2 3" key="1">
    <citation type="submission" date="2024-11" db="EMBL/GenBank/DDBJ databases">
        <title>A near-complete genome assembly of Cinchona calisaya.</title>
        <authorList>
            <person name="Lian D.C."/>
            <person name="Zhao X.W."/>
            <person name="Wei L."/>
        </authorList>
    </citation>
    <scope>NUCLEOTIDE SEQUENCE [LARGE SCALE GENOMIC DNA]</scope>
    <source>
        <tissue evidence="2">Nenye</tissue>
    </source>
</reference>
<dbReference type="Proteomes" id="UP001630127">
    <property type="component" value="Unassembled WGS sequence"/>
</dbReference>
<protein>
    <submittedName>
        <fullName evidence="2">Uncharacterized protein</fullName>
    </submittedName>
</protein>
<keyword evidence="1" id="KW-0472">Membrane</keyword>
<keyword evidence="3" id="KW-1185">Reference proteome</keyword>
<name>A0ABD3B423_9GENT</name>
<dbReference type="EMBL" id="JBJUIK010000001">
    <property type="protein sequence ID" value="KAL3538115.1"/>
    <property type="molecule type" value="Genomic_DNA"/>
</dbReference>
<evidence type="ECO:0000313" key="2">
    <source>
        <dbReference type="EMBL" id="KAL3538115.1"/>
    </source>
</evidence>
<comment type="caution">
    <text evidence="2">The sequence shown here is derived from an EMBL/GenBank/DDBJ whole genome shotgun (WGS) entry which is preliminary data.</text>
</comment>
<organism evidence="2 3">
    <name type="scientific">Cinchona calisaya</name>
    <dbReference type="NCBI Taxonomy" id="153742"/>
    <lineage>
        <taxon>Eukaryota</taxon>
        <taxon>Viridiplantae</taxon>
        <taxon>Streptophyta</taxon>
        <taxon>Embryophyta</taxon>
        <taxon>Tracheophyta</taxon>
        <taxon>Spermatophyta</taxon>
        <taxon>Magnoliopsida</taxon>
        <taxon>eudicotyledons</taxon>
        <taxon>Gunneridae</taxon>
        <taxon>Pentapetalae</taxon>
        <taxon>asterids</taxon>
        <taxon>lamiids</taxon>
        <taxon>Gentianales</taxon>
        <taxon>Rubiaceae</taxon>
        <taxon>Cinchonoideae</taxon>
        <taxon>Cinchoneae</taxon>
        <taxon>Cinchona</taxon>
    </lineage>
</organism>
<evidence type="ECO:0000313" key="3">
    <source>
        <dbReference type="Proteomes" id="UP001630127"/>
    </source>
</evidence>
<feature type="transmembrane region" description="Helical" evidence="1">
    <location>
        <begin position="93"/>
        <end position="110"/>
    </location>
</feature>
<keyword evidence="1" id="KW-0812">Transmembrane</keyword>
<sequence length="136" mass="14950">MHVCALTVLSDGYMYCEDDNAYVQVDSGIGPVLEECEILMDYGIGPVPENSEILVVNFIRAYFAELNAVEAGLSLPNNSDKFLIGLSKLSYNLYDYMIAGIVVVYGALLLQHSHLNFLVKALMEYGGLVLGRPSYS</sequence>
<keyword evidence="1" id="KW-1133">Transmembrane helix</keyword>
<proteinExistence type="predicted"/>
<gene>
    <name evidence="2" type="ORF">ACH5RR_001481</name>
</gene>
<dbReference type="AlphaFoldDB" id="A0ABD3B423"/>
<evidence type="ECO:0000256" key="1">
    <source>
        <dbReference type="SAM" id="Phobius"/>
    </source>
</evidence>
<accession>A0ABD3B423</accession>